<reference evidence="1 2" key="1">
    <citation type="submission" date="2020-01" db="EMBL/GenBank/DDBJ databases">
        <authorList>
            <person name="Lee S.D."/>
        </authorList>
    </citation>
    <scope>NUCLEOTIDE SEQUENCE [LARGE SCALE GENOMIC DNA]</scope>
    <source>
        <strain evidence="1 2">SAP-35</strain>
    </source>
</reference>
<accession>A0ABX0FKW2</accession>
<dbReference type="RefSeq" id="WP_166103194.1">
    <property type="nucleotide sequence ID" value="NZ_JAADJT010000005.1"/>
</dbReference>
<evidence type="ECO:0000313" key="2">
    <source>
        <dbReference type="Proteomes" id="UP000666369"/>
    </source>
</evidence>
<organism evidence="1 2">
    <name type="scientific">Duganella aceris</name>
    <dbReference type="NCBI Taxonomy" id="2703883"/>
    <lineage>
        <taxon>Bacteria</taxon>
        <taxon>Pseudomonadati</taxon>
        <taxon>Pseudomonadota</taxon>
        <taxon>Betaproteobacteria</taxon>
        <taxon>Burkholderiales</taxon>
        <taxon>Oxalobacteraceae</taxon>
        <taxon>Telluria group</taxon>
        <taxon>Duganella</taxon>
    </lineage>
</organism>
<dbReference type="Proteomes" id="UP000666369">
    <property type="component" value="Unassembled WGS sequence"/>
</dbReference>
<proteinExistence type="predicted"/>
<gene>
    <name evidence="1" type="ORF">GW587_12655</name>
</gene>
<name>A0ABX0FKW2_9BURK</name>
<dbReference type="EMBL" id="JAADJT010000005">
    <property type="protein sequence ID" value="NGZ85099.1"/>
    <property type="molecule type" value="Genomic_DNA"/>
</dbReference>
<evidence type="ECO:0000313" key="1">
    <source>
        <dbReference type="EMBL" id="NGZ85099.1"/>
    </source>
</evidence>
<comment type="caution">
    <text evidence="1">The sequence shown here is derived from an EMBL/GenBank/DDBJ whole genome shotgun (WGS) entry which is preliminary data.</text>
</comment>
<keyword evidence="2" id="KW-1185">Reference proteome</keyword>
<protein>
    <submittedName>
        <fullName evidence="1">Uncharacterized protein</fullName>
    </submittedName>
</protein>
<reference evidence="2" key="2">
    <citation type="submission" date="2023-07" db="EMBL/GenBank/DDBJ databases">
        <title>Duganella aceri sp. nov., isolated from tree sap.</title>
        <authorList>
            <person name="Kim I.S."/>
        </authorList>
    </citation>
    <scope>NUCLEOTIDE SEQUENCE [LARGE SCALE GENOMIC DNA]</scope>
    <source>
        <strain evidence="2">SAP-35</strain>
    </source>
</reference>
<sequence>MGDALFIAMVVKYCRPLLIGVCARLGQPVLGLLDPRQREVHDYLLAYRDKHVARAVNSYEYNQLRLNYCVDRVAEEG</sequence>